<dbReference type="Proteomes" id="UP000756530">
    <property type="component" value="Unassembled WGS sequence"/>
</dbReference>
<evidence type="ECO:0000256" key="9">
    <source>
        <dbReference type="RuleBase" id="RU369079"/>
    </source>
</evidence>
<dbReference type="PANTHER" id="PTHR35011">
    <property type="entry name" value="2,3-DIKETO-L-GULONATE TRAP TRANSPORTER SMALL PERMEASE PROTEIN YIAM"/>
    <property type="match status" value="1"/>
</dbReference>
<organism evidence="11 12">
    <name type="scientific">Maritimibacter dapengensis</name>
    <dbReference type="NCBI Taxonomy" id="2836868"/>
    <lineage>
        <taxon>Bacteria</taxon>
        <taxon>Pseudomonadati</taxon>
        <taxon>Pseudomonadota</taxon>
        <taxon>Alphaproteobacteria</taxon>
        <taxon>Rhodobacterales</taxon>
        <taxon>Roseobacteraceae</taxon>
        <taxon>Maritimibacter</taxon>
    </lineage>
</organism>
<keyword evidence="6 9" id="KW-1133">Transmembrane helix</keyword>
<evidence type="ECO:0000256" key="2">
    <source>
        <dbReference type="ARBA" id="ARBA00022448"/>
    </source>
</evidence>
<dbReference type="EMBL" id="JAHUZE010000003">
    <property type="protein sequence ID" value="MBV7379974.1"/>
    <property type="molecule type" value="Genomic_DNA"/>
</dbReference>
<keyword evidence="5 9" id="KW-0812">Transmembrane</keyword>
<evidence type="ECO:0000256" key="6">
    <source>
        <dbReference type="ARBA" id="ARBA00022989"/>
    </source>
</evidence>
<comment type="subunit">
    <text evidence="9">The complex comprises the extracytoplasmic solute receptor protein and the two transmembrane proteins.</text>
</comment>
<dbReference type="InterPro" id="IPR007387">
    <property type="entry name" value="TRAP_DctQ"/>
</dbReference>
<keyword evidence="4 9" id="KW-0997">Cell inner membrane</keyword>
<evidence type="ECO:0000259" key="10">
    <source>
        <dbReference type="Pfam" id="PF04290"/>
    </source>
</evidence>
<evidence type="ECO:0000313" key="11">
    <source>
        <dbReference type="EMBL" id="MBV7379974.1"/>
    </source>
</evidence>
<sequence>MTHVDHSSHSSPRPVPRAIRLIDRIAMVLAIIAGIALVLLALNVLVDVIGRAAFNRPFTGTLEYTENWWMPTLTLLAFAFTEYRQEHIKVTILLDTLPPTMRRIVEGIFGAIATILLIVLAWHGLSEAMEAAEYRQTTASSPPVAIWMFKFAAPLGILALALQTAATSFRYLAGHLPQDLTGSAGEAA</sequence>
<comment type="similarity">
    <text evidence="8 9">Belongs to the TRAP transporter small permease family.</text>
</comment>
<keyword evidence="12" id="KW-1185">Reference proteome</keyword>
<reference evidence="11 12" key="1">
    <citation type="submission" date="2021-05" db="EMBL/GenBank/DDBJ databases">
        <title>Culturable bacteria isolated from Daya Bay.</title>
        <authorList>
            <person name="Zheng W."/>
            <person name="Yu S."/>
            <person name="Huang Y."/>
        </authorList>
    </citation>
    <scope>NUCLEOTIDE SEQUENCE [LARGE SCALE GENOMIC DNA]</scope>
    <source>
        <strain evidence="11 12">DP4N28-5</strain>
    </source>
</reference>
<comment type="caution">
    <text evidence="9">Lacks conserved residue(s) required for the propagation of feature annotation.</text>
</comment>
<feature type="transmembrane region" description="Helical" evidence="9">
    <location>
        <begin position="144"/>
        <end position="162"/>
    </location>
</feature>
<evidence type="ECO:0000313" key="12">
    <source>
        <dbReference type="Proteomes" id="UP000756530"/>
    </source>
</evidence>
<feature type="transmembrane region" description="Helical" evidence="9">
    <location>
        <begin position="21"/>
        <end position="46"/>
    </location>
</feature>
<name>A0ABS6T3Z6_9RHOB</name>
<dbReference type="PANTHER" id="PTHR35011:SF10">
    <property type="entry name" value="TRAP TRANSPORTER SMALL PERMEASE PROTEIN"/>
    <property type="match status" value="1"/>
</dbReference>
<feature type="domain" description="Tripartite ATP-independent periplasmic transporters DctQ component" evidence="10">
    <location>
        <begin position="41"/>
        <end position="171"/>
    </location>
</feature>
<comment type="caution">
    <text evidence="11">The sequence shown here is derived from an EMBL/GenBank/DDBJ whole genome shotgun (WGS) entry which is preliminary data.</text>
</comment>
<comment type="subcellular location">
    <subcellularLocation>
        <location evidence="1 9">Cell inner membrane</location>
        <topology evidence="1 9">Multi-pass membrane protein</topology>
    </subcellularLocation>
</comment>
<protein>
    <recommendedName>
        <fullName evidence="9">TRAP transporter small permease protein</fullName>
    </recommendedName>
</protein>
<keyword evidence="3" id="KW-1003">Cell membrane</keyword>
<evidence type="ECO:0000256" key="4">
    <source>
        <dbReference type="ARBA" id="ARBA00022519"/>
    </source>
</evidence>
<evidence type="ECO:0000256" key="5">
    <source>
        <dbReference type="ARBA" id="ARBA00022692"/>
    </source>
</evidence>
<keyword evidence="7 9" id="KW-0472">Membrane</keyword>
<keyword evidence="2 9" id="KW-0813">Transport</keyword>
<feature type="transmembrane region" description="Helical" evidence="9">
    <location>
        <begin position="104"/>
        <end position="124"/>
    </location>
</feature>
<evidence type="ECO:0000256" key="3">
    <source>
        <dbReference type="ARBA" id="ARBA00022475"/>
    </source>
</evidence>
<evidence type="ECO:0000256" key="8">
    <source>
        <dbReference type="ARBA" id="ARBA00038436"/>
    </source>
</evidence>
<evidence type="ECO:0000256" key="1">
    <source>
        <dbReference type="ARBA" id="ARBA00004429"/>
    </source>
</evidence>
<proteinExistence type="inferred from homology"/>
<dbReference type="InterPro" id="IPR055348">
    <property type="entry name" value="DctQ"/>
</dbReference>
<evidence type="ECO:0000256" key="7">
    <source>
        <dbReference type="ARBA" id="ARBA00023136"/>
    </source>
</evidence>
<accession>A0ABS6T3Z6</accession>
<dbReference type="Pfam" id="PF04290">
    <property type="entry name" value="DctQ"/>
    <property type="match status" value="1"/>
</dbReference>
<gene>
    <name evidence="11" type="ORF">KJP28_13670</name>
</gene>
<comment type="function">
    <text evidence="9">Part of the tripartite ATP-independent periplasmic (TRAP) transport system.</text>
</comment>